<comment type="caution">
    <text evidence="2">The sequence shown here is derived from an EMBL/GenBank/DDBJ whole genome shotgun (WGS) entry which is preliminary data.</text>
</comment>
<dbReference type="AlphaFoldDB" id="A0A2A2HYI3"/>
<dbReference type="GO" id="GO:0004518">
    <property type="term" value="F:nuclease activity"/>
    <property type="evidence" value="ECO:0007669"/>
    <property type="project" value="InterPro"/>
</dbReference>
<sequence length="357" mass="41143">MSGFGDTSGVTSEKGYNYQKLVAVYYLIANGVSEIEYEVDGEDISIINEGPDRNSIEYIQVKQLSTGSFSLGKFRADVFPQLWNAYITALEKHSDKAILSTLVTNVSWDNSLRRFYQNCNSLHEQGISFTQFEGSLKFCERDYKKMKNGREREELNRFFWGFNIQHSFTLEQIQSKIVESMNKSNVREPRTELAKIMQFFSEKQQGRITRRQIEQLIGKDLKPIVNNEENTSYSKPEIHKSLLDLETIKTKYGVKEDYSDKDDLIRNMVSPVRKASKRFIYHIDSLKGISDFPLEEIDEACDIISSDLNRVQVTASKIAELKNDLWLHETNYKHAIVSMQQTAAKFGIELGDVENES</sequence>
<evidence type="ECO:0000259" key="1">
    <source>
        <dbReference type="Pfam" id="PF14130"/>
    </source>
</evidence>
<keyword evidence="3" id="KW-1185">Reference proteome</keyword>
<dbReference type="InterPro" id="IPR025382">
    <property type="entry name" value="Cap4-like_endonuclease_dom"/>
</dbReference>
<evidence type="ECO:0000313" key="3">
    <source>
        <dbReference type="Proteomes" id="UP000218164"/>
    </source>
</evidence>
<dbReference type="EMBL" id="LMVP01000008">
    <property type="protein sequence ID" value="PAV14418.1"/>
    <property type="molecule type" value="Genomic_DNA"/>
</dbReference>
<organism evidence="2 3">
    <name type="scientific">Methanosarcina spelaei</name>
    <dbReference type="NCBI Taxonomy" id="1036679"/>
    <lineage>
        <taxon>Archaea</taxon>
        <taxon>Methanobacteriati</taxon>
        <taxon>Methanobacteriota</taxon>
        <taxon>Stenosarchaea group</taxon>
        <taxon>Methanomicrobia</taxon>
        <taxon>Methanosarcinales</taxon>
        <taxon>Methanosarcinaceae</taxon>
        <taxon>Methanosarcina</taxon>
    </lineage>
</organism>
<feature type="domain" description="CD-NTase associated protein 4-like DNA endonuclease" evidence="1">
    <location>
        <begin position="8"/>
        <end position="119"/>
    </location>
</feature>
<reference evidence="2 3" key="1">
    <citation type="journal article" date="2017" name="BMC Genomics">
        <title>Genomic analysis of methanogenic archaea reveals a shift towards energy conservation.</title>
        <authorList>
            <person name="Gilmore S.P."/>
            <person name="Henske J.K."/>
            <person name="Sexton J.A."/>
            <person name="Solomon K.V."/>
            <person name="Seppala S."/>
            <person name="Yoo J.I."/>
            <person name="Huyett L.M."/>
            <person name="Pressman A."/>
            <person name="Cogan J.Z."/>
            <person name="Kivenson V."/>
            <person name="Peng X."/>
            <person name="Tan Y."/>
            <person name="Valentine D.L."/>
            <person name="O'Malley M.A."/>
        </authorList>
    </citation>
    <scope>NUCLEOTIDE SEQUENCE [LARGE SCALE GENOMIC DNA]</scope>
    <source>
        <strain evidence="2 3">MC-15</strain>
    </source>
</reference>
<gene>
    <name evidence="2" type="ORF">ASJ81_13915</name>
</gene>
<dbReference type="Pfam" id="PF14130">
    <property type="entry name" value="Cap4_nuclease"/>
    <property type="match status" value="1"/>
</dbReference>
<protein>
    <recommendedName>
        <fullName evidence="1">CD-NTase associated protein 4-like DNA endonuclease domain-containing protein</fullName>
    </recommendedName>
</protein>
<evidence type="ECO:0000313" key="2">
    <source>
        <dbReference type="EMBL" id="PAV14418.1"/>
    </source>
</evidence>
<dbReference type="RefSeq" id="WP_095642833.1">
    <property type="nucleotide sequence ID" value="NZ_LMVP01000008.1"/>
</dbReference>
<name>A0A2A2HYI3_9EURY</name>
<dbReference type="Proteomes" id="UP000218164">
    <property type="component" value="Unassembled WGS sequence"/>
</dbReference>
<proteinExistence type="predicted"/>
<accession>A0A2A2HYI3</accession>